<dbReference type="SUPFAM" id="SSF53300">
    <property type="entry name" value="vWA-like"/>
    <property type="match status" value="1"/>
</dbReference>
<dbReference type="InterPro" id="IPR002035">
    <property type="entry name" value="VWF_A"/>
</dbReference>
<dbReference type="InterPro" id="IPR010606">
    <property type="entry name" value="Mib_Herc2"/>
</dbReference>
<feature type="domain" description="VWFA" evidence="2">
    <location>
        <begin position="373"/>
        <end position="569"/>
    </location>
</feature>
<dbReference type="PROSITE" id="PS50234">
    <property type="entry name" value="VWFA"/>
    <property type="match status" value="1"/>
</dbReference>
<evidence type="ECO:0000256" key="1">
    <source>
        <dbReference type="SAM" id="MobiDB-lite"/>
    </source>
</evidence>
<feature type="domain" description="MIB/HERC2" evidence="3">
    <location>
        <begin position="707"/>
        <end position="780"/>
    </location>
</feature>
<feature type="compositionally biased region" description="Low complexity" evidence="1">
    <location>
        <begin position="105"/>
        <end position="115"/>
    </location>
</feature>
<dbReference type="Gene3D" id="3.40.50.410">
    <property type="entry name" value="von Willebrand factor, type A domain"/>
    <property type="match status" value="1"/>
</dbReference>
<dbReference type="Pfam" id="PF06701">
    <property type="entry name" value="MIB_HERC2"/>
    <property type="match status" value="1"/>
</dbReference>
<dbReference type="AlphaFoldDB" id="A0ABD3VXL6"/>
<evidence type="ECO:0000313" key="4">
    <source>
        <dbReference type="EMBL" id="KAL3865871.1"/>
    </source>
</evidence>
<protein>
    <recommendedName>
        <fullName evidence="6">MIB/HERC2 domain-containing protein</fullName>
    </recommendedName>
</protein>
<evidence type="ECO:0008006" key="6">
    <source>
        <dbReference type="Google" id="ProtNLM"/>
    </source>
</evidence>
<feature type="domain" description="MIB/HERC2" evidence="3">
    <location>
        <begin position="631"/>
        <end position="706"/>
    </location>
</feature>
<dbReference type="EMBL" id="JBJQND010000009">
    <property type="protein sequence ID" value="KAL3865871.1"/>
    <property type="molecule type" value="Genomic_DNA"/>
</dbReference>
<dbReference type="SMART" id="SM00327">
    <property type="entry name" value="VWA"/>
    <property type="match status" value="1"/>
</dbReference>
<dbReference type="InterPro" id="IPR037252">
    <property type="entry name" value="Mib_Herc2_sf"/>
</dbReference>
<evidence type="ECO:0000313" key="5">
    <source>
        <dbReference type="Proteomes" id="UP001634394"/>
    </source>
</evidence>
<keyword evidence="5" id="KW-1185">Reference proteome</keyword>
<dbReference type="Gene3D" id="2.30.30.40">
    <property type="entry name" value="SH3 Domains"/>
    <property type="match status" value="2"/>
</dbReference>
<feature type="region of interest" description="Disordered" evidence="1">
    <location>
        <begin position="104"/>
        <end position="127"/>
    </location>
</feature>
<organism evidence="4 5">
    <name type="scientific">Sinanodonta woodiana</name>
    <name type="common">Chinese pond mussel</name>
    <name type="synonym">Anodonta woodiana</name>
    <dbReference type="NCBI Taxonomy" id="1069815"/>
    <lineage>
        <taxon>Eukaryota</taxon>
        <taxon>Metazoa</taxon>
        <taxon>Spiralia</taxon>
        <taxon>Lophotrochozoa</taxon>
        <taxon>Mollusca</taxon>
        <taxon>Bivalvia</taxon>
        <taxon>Autobranchia</taxon>
        <taxon>Heteroconchia</taxon>
        <taxon>Palaeoheterodonta</taxon>
        <taxon>Unionida</taxon>
        <taxon>Unionoidea</taxon>
        <taxon>Unionidae</taxon>
        <taxon>Unioninae</taxon>
        <taxon>Sinanodonta</taxon>
    </lineage>
</organism>
<comment type="caution">
    <text evidence="4">The sequence shown here is derived from an EMBL/GenBank/DDBJ whole genome shotgun (WGS) entry which is preliminary data.</text>
</comment>
<sequence>MAKYIKTGKTYKNLFMRIRNSAGNSVKESEECKIANVMPGSTDGSHHLKYIFIEQCENLEKKFAELRNGQMEIVKKLDILESKRCTALVDCKLKHDKHIPAFEETSSSASSTLDHASTKRDSGFAESLHMPRRTHTSLVNDNRITIHKNIGNVNIRNTRRLAYFSNVKHFEMIPSPSEHHGEEEVYTGATSDTSLVIQSASPISKPQMRPLRRFKTNAKEDNSILSYEAHIEHVRDTESSQNRTQANDVTRQNYNFIAKLHKYKTEMKKKLLSTEKSMTNTQADKSEFIMTKSNTLSARNSRKGVPTTLLKELSTSTPSLLDSAQSELKSRQQQTHAFPFHNMPSLLDSLDLESACLTGNQEARKHESGYNVETILCLDTSESMKGPLWTQAVTFAKNFIQEVTDHPCGDPIVFERIGLVTFGKVTRVQVNLTRHYDEVLSKLDTLSPKGLTPMTLGLRMCVAAFVTAGSMSLRMNTMKICPRIILITDGKTTSHTCQGGADITFTEDLDETVVMHMVQEMSKGSHLHIDCVPLGESKVNFLKKISLLTNGKIYKCEDWKKLGRRTKYLALASEHYQDFLTNDNIDFLRHTIMTIWNISREDLDILEESMRRSKVSLKESSELEQPSEDRINKLEKKLLLIGTRVRRGPDWRFGDQDSKGVGTIIGYDKNNWVVVVWDNYDSGGNNFNMYRYAVDGHFDVIPVEEPRVLAPGERIAVGCKVKRGKDWNHGDQDGGLDNVGTVIKTSDSSEKVTVRWPNQTSHKYKFGKKGKYEIQLCDTHKSYTPMIITEMKPESVAGKHLKEIGYRRVMQRGKDIDVEEMNRRNIEISKRYLVLPDSGSDDKENTREKPEIKKVKMDADVPN</sequence>
<evidence type="ECO:0000259" key="3">
    <source>
        <dbReference type="PROSITE" id="PS51416"/>
    </source>
</evidence>
<feature type="region of interest" description="Disordered" evidence="1">
    <location>
        <begin position="836"/>
        <end position="863"/>
    </location>
</feature>
<dbReference type="SUPFAM" id="SSF159034">
    <property type="entry name" value="Mib/herc2 domain-like"/>
    <property type="match status" value="2"/>
</dbReference>
<gene>
    <name evidence="4" type="ORF">ACJMK2_043220</name>
</gene>
<name>A0ABD3VXL6_SINWO</name>
<evidence type="ECO:0000259" key="2">
    <source>
        <dbReference type="PROSITE" id="PS50234"/>
    </source>
</evidence>
<dbReference type="InterPro" id="IPR036465">
    <property type="entry name" value="vWFA_dom_sf"/>
</dbReference>
<proteinExistence type="predicted"/>
<dbReference type="CDD" id="cd00198">
    <property type="entry name" value="vWFA"/>
    <property type="match status" value="1"/>
</dbReference>
<feature type="compositionally biased region" description="Basic and acidic residues" evidence="1">
    <location>
        <begin position="840"/>
        <end position="863"/>
    </location>
</feature>
<dbReference type="Pfam" id="PF13519">
    <property type="entry name" value="VWA_2"/>
    <property type="match status" value="1"/>
</dbReference>
<dbReference type="PROSITE" id="PS51416">
    <property type="entry name" value="MIB_HERC2"/>
    <property type="match status" value="2"/>
</dbReference>
<reference evidence="4 5" key="1">
    <citation type="submission" date="2024-11" db="EMBL/GenBank/DDBJ databases">
        <title>Chromosome-level genome assembly of the freshwater bivalve Anodonta woodiana.</title>
        <authorList>
            <person name="Chen X."/>
        </authorList>
    </citation>
    <scope>NUCLEOTIDE SEQUENCE [LARGE SCALE GENOMIC DNA]</scope>
    <source>
        <strain evidence="4">MN2024</strain>
        <tissue evidence="4">Gills</tissue>
    </source>
</reference>
<dbReference type="Proteomes" id="UP001634394">
    <property type="component" value="Unassembled WGS sequence"/>
</dbReference>
<accession>A0ABD3VXL6</accession>